<accession>A0ABC8R5B2</accession>
<keyword evidence="3" id="KW-1185">Reference proteome</keyword>
<feature type="coiled-coil region" evidence="1">
    <location>
        <begin position="82"/>
        <end position="109"/>
    </location>
</feature>
<sequence>MDVFVGIARAIILPPDLQTSKSLDGDSLAQSALQIMVVRVCDLGVWVVKNGEEMRKAFLSNSLIIQKYNHLESEYVKVIKEISRLHANLVKLSDQSEELDKNLKGTKQAEKAT</sequence>
<evidence type="ECO:0000256" key="1">
    <source>
        <dbReference type="SAM" id="Coils"/>
    </source>
</evidence>
<gene>
    <name evidence="2" type="ORF">ILEXP_LOCUS7583</name>
</gene>
<protein>
    <submittedName>
        <fullName evidence="2">Uncharacterized protein</fullName>
    </submittedName>
</protein>
<name>A0ABC8R5B2_9AQUA</name>
<keyword evidence="1" id="KW-0175">Coiled coil</keyword>
<dbReference type="Proteomes" id="UP001642360">
    <property type="component" value="Unassembled WGS sequence"/>
</dbReference>
<proteinExistence type="predicted"/>
<dbReference type="AlphaFoldDB" id="A0ABC8R5B2"/>
<evidence type="ECO:0000313" key="3">
    <source>
        <dbReference type="Proteomes" id="UP001642360"/>
    </source>
</evidence>
<organism evidence="2 3">
    <name type="scientific">Ilex paraguariensis</name>
    <name type="common">yerba mate</name>
    <dbReference type="NCBI Taxonomy" id="185542"/>
    <lineage>
        <taxon>Eukaryota</taxon>
        <taxon>Viridiplantae</taxon>
        <taxon>Streptophyta</taxon>
        <taxon>Embryophyta</taxon>
        <taxon>Tracheophyta</taxon>
        <taxon>Spermatophyta</taxon>
        <taxon>Magnoliopsida</taxon>
        <taxon>eudicotyledons</taxon>
        <taxon>Gunneridae</taxon>
        <taxon>Pentapetalae</taxon>
        <taxon>asterids</taxon>
        <taxon>campanulids</taxon>
        <taxon>Aquifoliales</taxon>
        <taxon>Aquifoliaceae</taxon>
        <taxon>Ilex</taxon>
    </lineage>
</organism>
<reference evidence="2 3" key="1">
    <citation type="submission" date="2024-02" db="EMBL/GenBank/DDBJ databases">
        <authorList>
            <person name="Vignale AGUSTIN F."/>
            <person name="Sosa J E."/>
            <person name="Modenutti C."/>
        </authorList>
    </citation>
    <scope>NUCLEOTIDE SEQUENCE [LARGE SCALE GENOMIC DNA]</scope>
</reference>
<comment type="caution">
    <text evidence="2">The sequence shown here is derived from an EMBL/GenBank/DDBJ whole genome shotgun (WGS) entry which is preliminary data.</text>
</comment>
<evidence type="ECO:0000313" key="2">
    <source>
        <dbReference type="EMBL" id="CAK9140144.1"/>
    </source>
</evidence>
<dbReference type="EMBL" id="CAUOFW020001017">
    <property type="protein sequence ID" value="CAK9140144.1"/>
    <property type="molecule type" value="Genomic_DNA"/>
</dbReference>